<evidence type="ECO:0000256" key="2">
    <source>
        <dbReference type="SAM" id="SignalP"/>
    </source>
</evidence>
<accession>A0ABS6SBD5</accession>
<feature type="signal peptide" evidence="2">
    <location>
        <begin position="1"/>
        <end position="20"/>
    </location>
</feature>
<feature type="chain" id="PRO_5045128887" description="Lipoprotein" evidence="2">
    <location>
        <begin position="21"/>
        <end position="221"/>
    </location>
</feature>
<proteinExistence type="predicted"/>
<feature type="region of interest" description="Disordered" evidence="1">
    <location>
        <begin position="35"/>
        <end position="68"/>
    </location>
</feature>
<evidence type="ECO:0008006" key="5">
    <source>
        <dbReference type="Google" id="ProtNLM"/>
    </source>
</evidence>
<comment type="caution">
    <text evidence="3">The sequence shown here is derived from an EMBL/GenBank/DDBJ whole genome shotgun (WGS) entry which is preliminary data.</text>
</comment>
<reference evidence="3 4" key="1">
    <citation type="submission" date="2021-04" db="EMBL/GenBank/DDBJ databases">
        <authorList>
            <person name="Pira H."/>
            <person name="Risdian C."/>
            <person name="Wink J."/>
        </authorList>
    </citation>
    <scope>NUCLEOTIDE SEQUENCE [LARGE SCALE GENOMIC DNA]</scope>
    <source>
        <strain evidence="3 4">WHA3</strain>
    </source>
</reference>
<sequence>MAVRYALLIPLILLPACASGGDGAWPSLAHRPGEGVAPGPCASRTSLTARPATPAPAPRAVPDILTGSSTGTAAPLTAQMSAELADIRQAWEAARVRTAQRIAAAGPPGSESWGTAQIALSRFEAVFARTAGIDAQLATDLPNRALGMDVDPERARLARDLAAFRDAHMGAFNEFRDRLEQPATANAGGSAPTISAAPAASEALRTDETAMKPTCAARQGG</sequence>
<feature type="region of interest" description="Disordered" evidence="1">
    <location>
        <begin position="183"/>
        <end position="221"/>
    </location>
</feature>
<keyword evidence="4" id="KW-1185">Reference proteome</keyword>
<dbReference type="EMBL" id="JAGSPA010000001">
    <property type="protein sequence ID" value="MBV7255728.1"/>
    <property type="molecule type" value="Genomic_DNA"/>
</dbReference>
<protein>
    <recommendedName>
        <fullName evidence="5">Lipoprotein</fullName>
    </recommendedName>
</protein>
<dbReference type="Proteomes" id="UP000722336">
    <property type="component" value="Unassembled WGS sequence"/>
</dbReference>
<evidence type="ECO:0000256" key="1">
    <source>
        <dbReference type="SAM" id="MobiDB-lite"/>
    </source>
</evidence>
<feature type="compositionally biased region" description="Low complexity" evidence="1">
    <location>
        <begin position="187"/>
        <end position="203"/>
    </location>
</feature>
<evidence type="ECO:0000313" key="4">
    <source>
        <dbReference type="Proteomes" id="UP000722336"/>
    </source>
</evidence>
<keyword evidence="2" id="KW-0732">Signal</keyword>
<gene>
    <name evidence="3" type="ORF">KCG44_02895</name>
</gene>
<organism evidence="3 4">
    <name type="scientific">Pacificimonas pallii</name>
    <dbReference type="NCBI Taxonomy" id="2827236"/>
    <lineage>
        <taxon>Bacteria</taxon>
        <taxon>Pseudomonadati</taxon>
        <taxon>Pseudomonadota</taxon>
        <taxon>Alphaproteobacteria</taxon>
        <taxon>Sphingomonadales</taxon>
        <taxon>Sphingosinicellaceae</taxon>
        <taxon>Pacificimonas</taxon>
    </lineage>
</organism>
<evidence type="ECO:0000313" key="3">
    <source>
        <dbReference type="EMBL" id="MBV7255728.1"/>
    </source>
</evidence>
<dbReference type="RefSeq" id="WP_218444087.1">
    <property type="nucleotide sequence ID" value="NZ_JAGSPA010000001.1"/>
</dbReference>
<name>A0ABS6SBD5_9SPHN</name>